<dbReference type="InterPro" id="IPR012865">
    <property type="entry name" value="DUF1642"/>
</dbReference>
<reference evidence="1" key="1">
    <citation type="submission" date="2014-05" db="EMBL/GenBank/DDBJ databases">
        <title>Complete genome sequence of Enterococcus faecalis bacteriophage ECP3.</title>
        <authorList>
            <person name="Kang H.-Y."/>
            <person name="Kim S."/>
            <person name="Kim J."/>
        </authorList>
    </citation>
    <scope>NUCLEOTIDE SEQUENCE [LARGE SCALE GENOMIC DNA]</scope>
    <source>
        <strain evidence="1">ECP3</strain>
    </source>
</reference>
<evidence type="ECO:0000313" key="2">
    <source>
        <dbReference type="Proteomes" id="UP000030157"/>
    </source>
</evidence>
<dbReference type="EMBL" id="KJ801817">
    <property type="protein sequence ID" value="AII28503.1"/>
    <property type="molecule type" value="Genomic_DNA"/>
</dbReference>
<sequence length="145" mass="17257">MNNEVEVPKQVKEFIDKQREQLMDKLQIILDGQRYACEYPKSEFSKWFFANTDTFIQAVANTASLPKYYVVMPEKQKRDYGLLLRKDGKLAVGILPRNEPLSQDTLSKLKDYYLTEAEIKEIDERYWLFKKTREELSYELQNCII</sequence>
<dbReference type="RefSeq" id="YP_009147144.1">
    <property type="nucleotide sequence ID" value="NC_027335.2"/>
</dbReference>
<name>A0A096XT68_9CAUD</name>
<proteinExistence type="predicted"/>
<accession>A0A096XT68</accession>
<dbReference type="Proteomes" id="UP000030157">
    <property type="component" value="Segment"/>
</dbReference>
<keyword evidence="2" id="KW-1185">Reference proteome</keyword>
<evidence type="ECO:0000313" key="1">
    <source>
        <dbReference type="EMBL" id="AII28503.1"/>
    </source>
</evidence>
<protein>
    <submittedName>
        <fullName evidence="1">Uncharacterized protein</fullName>
    </submittedName>
</protein>
<dbReference type="Pfam" id="PF07852">
    <property type="entry name" value="DUF1642"/>
    <property type="match status" value="1"/>
</dbReference>
<dbReference type="GeneID" id="24628192"/>
<organism evidence="1 2">
    <name type="scientific">Enterococcus phage ECP3</name>
    <dbReference type="NCBI Taxonomy" id="1498168"/>
    <lineage>
        <taxon>Viruses</taxon>
        <taxon>Duplodnaviria</taxon>
        <taxon>Heunggongvirae</taxon>
        <taxon>Uroviricota</taxon>
        <taxon>Caudoviricetes</taxon>
        <taxon>Herelleviridae</taxon>
        <taxon>Brockvirinae</taxon>
        <taxon>Kochikohdavirus</taxon>
        <taxon>Kochikohdavirus ECP3</taxon>
    </lineage>
</organism>